<evidence type="ECO:0000313" key="3">
    <source>
        <dbReference type="Proteomes" id="UP000295293"/>
    </source>
</evidence>
<dbReference type="InterPro" id="IPR029030">
    <property type="entry name" value="Caspase-like_dom_sf"/>
</dbReference>
<dbReference type="AlphaFoldDB" id="A0A4R6Z0K8"/>
<dbReference type="OrthoDB" id="7052039at2"/>
<name>A0A4R6Z0K8_9GAMM</name>
<accession>A0A4R6Z0K8</accession>
<dbReference type="Gene3D" id="3.40.50.1460">
    <property type="match status" value="1"/>
</dbReference>
<feature type="domain" description="Peptidase C14 caspase" evidence="1">
    <location>
        <begin position="16"/>
        <end position="235"/>
    </location>
</feature>
<dbReference type="GO" id="GO:0006508">
    <property type="term" value="P:proteolysis"/>
    <property type="evidence" value="ECO:0007669"/>
    <property type="project" value="InterPro"/>
</dbReference>
<sequence length="376" mass="40995">MATLNLLPGHQGPATHAFIIGVGNYHHLKPGDAWGLGQLSTAPVSAQRFANWLLQRYSDPGRPLASIEHLISGGTFTDHANVVHASEEPELARIEAAYTQWFERANRHPDNLALFYFCGHGLCNSRGSTLLAADFADPRFQRTSRNAIHVEGTANAMLACKAKYQCFFLDCCRTTDLEWQNIMEEPGQPLGTARSTDLTAAHQPMFFAAGRTEAATGVAADVTVFTKALIEALDGMAAVEPDGDLDAQSWRVNTGSIAAAIDSAIAVERHQKPHIPELHCHFGGNGAHFDLNYPHLPLSIPVVVGCDPEHLTGQAQFRLEHGERGEVGRRDARAGLWISRQEPSTYHASASVPNNAPQTKTFLLYPPSKRALLKFP</sequence>
<protein>
    <submittedName>
        <fullName evidence="2">Caspase domain-containing protein</fullName>
    </submittedName>
</protein>
<evidence type="ECO:0000313" key="2">
    <source>
        <dbReference type="EMBL" id="TDR44909.1"/>
    </source>
</evidence>
<dbReference type="SUPFAM" id="SSF52129">
    <property type="entry name" value="Caspase-like"/>
    <property type="match status" value="1"/>
</dbReference>
<dbReference type="InterPro" id="IPR011600">
    <property type="entry name" value="Pept_C14_caspase"/>
</dbReference>
<dbReference type="RefSeq" id="WP_133818425.1">
    <property type="nucleotide sequence ID" value="NZ_SNZH01000005.1"/>
</dbReference>
<proteinExistence type="predicted"/>
<gene>
    <name evidence="2" type="ORF">DFR29_10592</name>
</gene>
<organism evidence="2 3">
    <name type="scientific">Tahibacter aquaticus</name>
    <dbReference type="NCBI Taxonomy" id="520092"/>
    <lineage>
        <taxon>Bacteria</taxon>
        <taxon>Pseudomonadati</taxon>
        <taxon>Pseudomonadota</taxon>
        <taxon>Gammaproteobacteria</taxon>
        <taxon>Lysobacterales</taxon>
        <taxon>Rhodanobacteraceae</taxon>
        <taxon>Tahibacter</taxon>
    </lineage>
</organism>
<dbReference type="Pfam" id="PF00656">
    <property type="entry name" value="Peptidase_C14"/>
    <property type="match status" value="1"/>
</dbReference>
<dbReference type="GO" id="GO:0004197">
    <property type="term" value="F:cysteine-type endopeptidase activity"/>
    <property type="evidence" value="ECO:0007669"/>
    <property type="project" value="InterPro"/>
</dbReference>
<evidence type="ECO:0000259" key="1">
    <source>
        <dbReference type="Pfam" id="PF00656"/>
    </source>
</evidence>
<keyword evidence="3" id="KW-1185">Reference proteome</keyword>
<dbReference type="Proteomes" id="UP000295293">
    <property type="component" value="Unassembled WGS sequence"/>
</dbReference>
<reference evidence="2 3" key="1">
    <citation type="submission" date="2019-03" db="EMBL/GenBank/DDBJ databases">
        <title>Genomic Encyclopedia of Type Strains, Phase IV (KMG-IV): sequencing the most valuable type-strain genomes for metagenomic binning, comparative biology and taxonomic classification.</title>
        <authorList>
            <person name="Goeker M."/>
        </authorList>
    </citation>
    <scope>NUCLEOTIDE SEQUENCE [LARGE SCALE GENOMIC DNA]</scope>
    <source>
        <strain evidence="2 3">DSM 21667</strain>
    </source>
</reference>
<dbReference type="EMBL" id="SNZH01000005">
    <property type="protein sequence ID" value="TDR44909.1"/>
    <property type="molecule type" value="Genomic_DNA"/>
</dbReference>
<comment type="caution">
    <text evidence="2">The sequence shown here is derived from an EMBL/GenBank/DDBJ whole genome shotgun (WGS) entry which is preliminary data.</text>
</comment>